<comment type="caution">
    <text evidence="1">The sequence shown here is derived from an EMBL/GenBank/DDBJ whole genome shotgun (WGS) entry which is preliminary data.</text>
</comment>
<dbReference type="EMBL" id="NXID01000031">
    <property type="protein sequence ID" value="RXK15305.1"/>
    <property type="molecule type" value="Genomic_DNA"/>
</dbReference>
<evidence type="ECO:0000313" key="1">
    <source>
        <dbReference type="EMBL" id="RXK15305.1"/>
    </source>
</evidence>
<reference evidence="1 2" key="1">
    <citation type="submission" date="2017-09" db="EMBL/GenBank/DDBJ databases">
        <title>Genomics of the genus Arcobacter.</title>
        <authorList>
            <person name="Perez-Cataluna A."/>
            <person name="Figueras M.J."/>
            <person name="Salas-Masso N."/>
        </authorList>
    </citation>
    <scope>NUCLEOTIDE SEQUENCE [LARGE SCALE GENOMIC DNA]</scope>
    <source>
        <strain evidence="1 2">CECT 7386</strain>
    </source>
</reference>
<dbReference type="Proteomes" id="UP000290092">
    <property type="component" value="Unassembled WGS sequence"/>
</dbReference>
<name>A0AAX2AF86_9BACT</name>
<sequence>MSINEKNRKAITAQVRPSLEIETIITLEALQKSMPLGKTIEELLKESATFMKKKEELMNFKE</sequence>
<evidence type="ECO:0000313" key="2">
    <source>
        <dbReference type="Proteomes" id="UP000290092"/>
    </source>
</evidence>
<gene>
    <name evidence="1" type="ORF">CP985_09085</name>
</gene>
<dbReference type="KEGG" id="amyt:AMYT_0659"/>
<dbReference type="RefSeq" id="WP_114841131.1">
    <property type="nucleotide sequence ID" value="NZ_CP031219.1"/>
</dbReference>
<keyword evidence="2" id="KW-1185">Reference proteome</keyword>
<proteinExistence type="predicted"/>
<protein>
    <submittedName>
        <fullName evidence="1">Uncharacterized protein</fullName>
    </submittedName>
</protein>
<accession>A0AAX2AF86</accession>
<dbReference type="AlphaFoldDB" id="A0AAX2AF86"/>
<organism evidence="1 2">
    <name type="scientific">Malaciobacter mytili LMG 24559</name>
    <dbReference type="NCBI Taxonomy" id="1032238"/>
    <lineage>
        <taxon>Bacteria</taxon>
        <taxon>Pseudomonadati</taxon>
        <taxon>Campylobacterota</taxon>
        <taxon>Epsilonproteobacteria</taxon>
        <taxon>Campylobacterales</taxon>
        <taxon>Arcobacteraceae</taxon>
        <taxon>Malaciobacter</taxon>
    </lineage>
</organism>